<evidence type="ECO:0000313" key="2">
    <source>
        <dbReference type="EMBL" id="MCI8210303.1"/>
    </source>
</evidence>
<sequence length="65" mass="7141">MKKPQHHPRCQVYLHPVATSNPAAIHAIQQQAGLLLIITPKKKRAQSNPPLTRSDEINPWGGDAA</sequence>
<name>A0ABS9ZKA9_9PSED</name>
<evidence type="ECO:0000256" key="1">
    <source>
        <dbReference type="SAM" id="MobiDB-lite"/>
    </source>
</evidence>
<evidence type="ECO:0000313" key="3">
    <source>
        <dbReference type="Proteomes" id="UP001320513"/>
    </source>
</evidence>
<dbReference type="EMBL" id="LOHG01000006">
    <property type="protein sequence ID" value="MCI8210303.1"/>
    <property type="molecule type" value="Genomic_DNA"/>
</dbReference>
<comment type="caution">
    <text evidence="2">The sequence shown here is derived from an EMBL/GenBank/DDBJ whole genome shotgun (WGS) entry which is preliminary data.</text>
</comment>
<protein>
    <submittedName>
        <fullName evidence="2">Uncharacterized protein</fullName>
    </submittedName>
</protein>
<dbReference type="Proteomes" id="UP001320513">
    <property type="component" value="Unassembled WGS sequence"/>
</dbReference>
<proteinExistence type="predicted"/>
<gene>
    <name evidence="2" type="ORF">AUC61_12215</name>
</gene>
<feature type="region of interest" description="Disordered" evidence="1">
    <location>
        <begin position="42"/>
        <end position="65"/>
    </location>
</feature>
<accession>A0ABS9ZKA9</accession>
<dbReference type="RefSeq" id="WP_243246402.1">
    <property type="nucleotide sequence ID" value="NZ_LOHG01000006.1"/>
</dbReference>
<reference evidence="2 3" key="1">
    <citation type="submission" date="2015-12" db="EMBL/GenBank/DDBJ databases">
        <title>Phylogenomics in the description of a new species in the Pseudomonas syringae group.</title>
        <authorList>
            <person name="Busquets A."/>
            <person name="Gomila M."/>
            <person name="Beiki F."/>
            <person name="Rahimian H."/>
            <person name="Mulet M."/>
            <person name="Sanchez D."/>
            <person name="Garcia-Valdes E."/>
            <person name="Lalucat J."/>
        </authorList>
    </citation>
    <scope>NUCLEOTIDE SEQUENCE [LARGE SCALE GENOMIC DNA]</scope>
    <source>
        <strain evidence="2 3">S25</strain>
    </source>
</reference>
<organism evidence="2 3">
    <name type="scientific">Pseudomonas maioricensis</name>
    <dbReference type="NCBI Taxonomy" id="1766623"/>
    <lineage>
        <taxon>Bacteria</taxon>
        <taxon>Pseudomonadati</taxon>
        <taxon>Pseudomonadota</taxon>
        <taxon>Gammaproteobacteria</taxon>
        <taxon>Pseudomonadales</taxon>
        <taxon>Pseudomonadaceae</taxon>
        <taxon>Pseudomonas</taxon>
    </lineage>
</organism>
<keyword evidence="3" id="KW-1185">Reference proteome</keyword>